<evidence type="ECO:0000256" key="1">
    <source>
        <dbReference type="ARBA" id="ARBA00010211"/>
    </source>
</evidence>
<dbReference type="Gene3D" id="3.90.850.10">
    <property type="entry name" value="Fumarylacetoacetase-like, C-terminal domain"/>
    <property type="match status" value="1"/>
</dbReference>
<dbReference type="AlphaFoldDB" id="A0A381VFK4"/>
<reference evidence="4" key="1">
    <citation type="submission" date="2018-05" db="EMBL/GenBank/DDBJ databases">
        <authorList>
            <person name="Lanie J.A."/>
            <person name="Ng W.-L."/>
            <person name="Kazmierczak K.M."/>
            <person name="Andrzejewski T.M."/>
            <person name="Davidsen T.M."/>
            <person name="Wayne K.J."/>
            <person name="Tettelin H."/>
            <person name="Glass J.I."/>
            <person name="Rusch D."/>
            <person name="Podicherti R."/>
            <person name="Tsui H.-C.T."/>
            <person name="Winkler M.E."/>
        </authorList>
    </citation>
    <scope>NUCLEOTIDE SEQUENCE</scope>
</reference>
<name>A0A381VFK4_9ZZZZ</name>
<feature type="domain" description="Fumarylacetoacetase-like C-terminal" evidence="3">
    <location>
        <begin position="96"/>
        <end position="307"/>
    </location>
</feature>
<comment type="similarity">
    <text evidence="1">Belongs to the FAH family.</text>
</comment>
<protein>
    <recommendedName>
        <fullName evidence="3">Fumarylacetoacetase-like C-terminal domain-containing protein</fullName>
    </recommendedName>
</protein>
<proteinExistence type="inferred from homology"/>
<dbReference type="Pfam" id="PF01557">
    <property type="entry name" value="FAA_hydrolase"/>
    <property type="match status" value="1"/>
</dbReference>
<dbReference type="FunFam" id="3.90.850.10:FF:000002">
    <property type="entry name" value="2-hydroxyhepta-2,4-diene-1,7-dioate isomerase"/>
    <property type="match status" value="1"/>
</dbReference>
<dbReference type="InterPro" id="IPR011234">
    <property type="entry name" value="Fumarylacetoacetase-like_C"/>
</dbReference>
<evidence type="ECO:0000256" key="2">
    <source>
        <dbReference type="ARBA" id="ARBA00022723"/>
    </source>
</evidence>
<organism evidence="4">
    <name type="scientific">marine metagenome</name>
    <dbReference type="NCBI Taxonomy" id="408172"/>
    <lineage>
        <taxon>unclassified sequences</taxon>
        <taxon>metagenomes</taxon>
        <taxon>ecological metagenomes</taxon>
    </lineage>
</organism>
<dbReference type="PANTHER" id="PTHR42796">
    <property type="entry name" value="FUMARYLACETOACETATE HYDROLASE DOMAIN-CONTAINING PROTEIN 2A-RELATED"/>
    <property type="match status" value="1"/>
</dbReference>
<dbReference type="InterPro" id="IPR051121">
    <property type="entry name" value="FAH"/>
</dbReference>
<dbReference type="GO" id="GO:0019752">
    <property type="term" value="P:carboxylic acid metabolic process"/>
    <property type="evidence" value="ECO:0007669"/>
    <property type="project" value="UniProtKB-ARBA"/>
</dbReference>
<gene>
    <name evidence="4" type="ORF">METZ01_LOCUS91974</name>
</gene>
<dbReference type="PANTHER" id="PTHR42796:SF4">
    <property type="entry name" value="FUMARYLACETOACETATE HYDROLASE DOMAIN-CONTAINING PROTEIN 2A"/>
    <property type="match status" value="1"/>
</dbReference>
<evidence type="ECO:0000259" key="3">
    <source>
        <dbReference type="Pfam" id="PF01557"/>
    </source>
</evidence>
<evidence type="ECO:0000313" key="4">
    <source>
        <dbReference type="EMBL" id="SVA39120.1"/>
    </source>
</evidence>
<keyword evidence="2" id="KW-0479">Metal-binding</keyword>
<dbReference type="GO" id="GO:0046872">
    <property type="term" value="F:metal ion binding"/>
    <property type="evidence" value="ECO:0007669"/>
    <property type="project" value="UniProtKB-KW"/>
</dbReference>
<dbReference type="SUPFAM" id="SSF56529">
    <property type="entry name" value="FAH"/>
    <property type="match status" value="1"/>
</dbReference>
<dbReference type="EMBL" id="UINC01008699">
    <property type="protein sequence ID" value="SVA39120.1"/>
    <property type="molecule type" value="Genomic_DNA"/>
</dbReference>
<accession>A0A381VFK4</accession>
<sequence>MQYGLATYQADDATRPAFVFEGRLVDLSDVVAFTDSDRDLSWMSSGGLNAIFRRWDEVGEELDILASRATEELDGGNLSTVSDDVQVIAPIKPERIFCAASNYIEHADEMGTVLAAKSESNPYIFMKPPSCVIGNGDTVVKPAGCEMLDWEVELAVVIGHRCRHVSVSDSLEVVAGYTIINDVSARDLNVRDDYPFKFDWFQGKCHDTFGPLGPWIVPSSSFGDPHNVRLQLDVNGETMQDGNTNKLIFNIAEQISYLSNILTLEPGDVIASGTPDGVGMGRGIFLKPGDIMVASIDGIGTLTNPVVGHGGS</sequence>
<dbReference type="GO" id="GO:0016853">
    <property type="term" value="F:isomerase activity"/>
    <property type="evidence" value="ECO:0007669"/>
    <property type="project" value="UniProtKB-ARBA"/>
</dbReference>
<dbReference type="InterPro" id="IPR036663">
    <property type="entry name" value="Fumarylacetoacetase_C_sf"/>
</dbReference>